<organism evidence="1 2">
    <name type="scientific">Acipenser oxyrinchus oxyrinchus</name>
    <dbReference type="NCBI Taxonomy" id="40147"/>
    <lineage>
        <taxon>Eukaryota</taxon>
        <taxon>Metazoa</taxon>
        <taxon>Chordata</taxon>
        <taxon>Craniata</taxon>
        <taxon>Vertebrata</taxon>
        <taxon>Euteleostomi</taxon>
        <taxon>Actinopterygii</taxon>
        <taxon>Chondrostei</taxon>
        <taxon>Acipenseriformes</taxon>
        <taxon>Acipenseridae</taxon>
        <taxon>Acipenser</taxon>
    </lineage>
</organism>
<sequence>MPVHMLSEAGGRAEAEIPNHLQRTEIKKLTLDSECEDKYIKEHVVLKYPLNVLPNGRQMLKAVIQEHVTCAVILWDNVNQCLFLWHAGKGFFRCCPTRGKLSINHF</sequence>
<evidence type="ECO:0000313" key="2">
    <source>
        <dbReference type="Proteomes" id="UP001230051"/>
    </source>
</evidence>
<gene>
    <name evidence="1" type="primary">POT1</name>
    <name evidence="1" type="ORF">AOXY_G11672</name>
</gene>
<dbReference type="Proteomes" id="UP001230051">
    <property type="component" value="Unassembled WGS sequence"/>
</dbReference>
<proteinExistence type="predicted"/>
<dbReference type="AlphaFoldDB" id="A0AAD8G7G0"/>
<reference evidence="1" key="1">
    <citation type="submission" date="2022-02" db="EMBL/GenBank/DDBJ databases">
        <title>Atlantic sturgeon de novo genome assembly.</title>
        <authorList>
            <person name="Stock M."/>
            <person name="Klopp C."/>
            <person name="Guiguen Y."/>
            <person name="Cabau C."/>
            <person name="Parinello H."/>
            <person name="Santidrian Yebra-Pimentel E."/>
            <person name="Kuhl H."/>
            <person name="Dirks R.P."/>
            <person name="Guessner J."/>
            <person name="Wuertz S."/>
            <person name="Du K."/>
            <person name="Schartl M."/>
        </authorList>
    </citation>
    <scope>NUCLEOTIDE SEQUENCE</scope>
    <source>
        <strain evidence="1">STURGEONOMICS-FGT-2020</strain>
        <tissue evidence="1">Whole blood</tissue>
    </source>
</reference>
<keyword evidence="2" id="KW-1185">Reference proteome</keyword>
<name>A0AAD8G7G0_ACIOX</name>
<accession>A0AAD8G7G0</accession>
<dbReference type="EMBL" id="JAGXEW010000010">
    <property type="protein sequence ID" value="KAK1167027.1"/>
    <property type="molecule type" value="Genomic_DNA"/>
</dbReference>
<comment type="caution">
    <text evidence="1">The sequence shown here is derived from an EMBL/GenBank/DDBJ whole genome shotgun (WGS) entry which is preliminary data.</text>
</comment>
<evidence type="ECO:0000313" key="1">
    <source>
        <dbReference type="EMBL" id="KAK1167027.1"/>
    </source>
</evidence>
<protein>
    <submittedName>
        <fullName evidence="1">Protection of telomeres protein 1 isoform X1</fullName>
    </submittedName>
</protein>